<proteinExistence type="predicted"/>
<feature type="compositionally biased region" description="Low complexity" evidence="1">
    <location>
        <begin position="131"/>
        <end position="144"/>
    </location>
</feature>
<evidence type="ECO:0000313" key="4">
    <source>
        <dbReference type="Proteomes" id="UP000298030"/>
    </source>
</evidence>
<dbReference type="AlphaFoldDB" id="A0A4Y7SA49"/>
<comment type="caution">
    <text evidence="3">The sequence shown here is derived from an EMBL/GenBank/DDBJ whole genome shotgun (WGS) entry which is preliminary data.</text>
</comment>
<accession>A0A4Y7SA49</accession>
<sequence>MRLTAVTTLLLASFVSLCASAHSTPGIGQFPDLLLYTGHSPVTAMRVSLCGTSMTLCSTPAKSSRNSDSMHVPSKMPPCLPGVSKSSKFAWRSSRMLSSSRRGKRSPTSARNAPRRSLLSLRCRLTRRRTPSLPSPSHRPGSSSRAGCIASGRASFIIPTFLIHSRIA</sequence>
<feature type="region of interest" description="Disordered" evidence="1">
    <location>
        <begin position="94"/>
        <end position="146"/>
    </location>
</feature>
<evidence type="ECO:0000256" key="1">
    <source>
        <dbReference type="SAM" id="MobiDB-lite"/>
    </source>
</evidence>
<dbReference type="EMBL" id="QPFP01000251">
    <property type="protein sequence ID" value="TEB18456.1"/>
    <property type="molecule type" value="Genomic_DNA"/>
</dbReference>
<dbReference type="Proteomes" id="UP000298030">
    <property type="component" value="Unassembled WGS sequence"/>
</dbReference>
<protein>
    <recommendedName>
        <fullName evidence="5">Secreted protein</fullName>
    </recommendedName>
</protein>
<keyword evidence="4" id="KW-1185">Reference proteome</keyword>
<name>A0A4Y7SA49_COPMI</name>
<feature type="chain" id="PRO_5021266179" description="Secreted protein" evidence="2">
    <location>
        <begin position="21"/>
        <end position="168"/>
    </location>
</feature>
<gene>
    <name evidence="3" type="ORF">FA13DRAFT_608093</name>
</gene>
<reference evidence="3 4" key="1">
    <citation type="journal article" date="2019" name="Nat. Ecol. Evol.">
        <title>Megaphylogeny resolves global patterns of mushroom evolution.</title>
        <authorList>
            <person name="Varga T."/>
            <person name="Krizsan K."/>
            <person name="Foldi C."/>
            <person name="Dima B."/>
            <person name="Sanchez-Garcia M."/>
            <person name="Sanchez-Ramirez S."/>
            <person name="Szollosi G.J."/>
            <person name="Szarkandi J.G."/>
            <person name="Papp V."/>
            <person name="Albert L."/>
            <person name="Andreopoulos W."/>
            <person name="Angelini C."/>
            <person name="Antonin V."/>
            <person name="Barry K.W."/>
            <person name="Bougher N.L."/>
            <person name="Buchanan P."/>
            <person name="Buyck B."/>
            <person name="Bense V."/>
            <person name="Catcheside P."/>
            <person name="Chovatia M."/>
            <person name="Cooper J."/>
            <person name="Damon W."/>
            <person name="Desjardin D."/>
            <person name="Finy P."/>
            <person name="Geml J."/>
            <person name="Haridas S."/>
            <person name="Hughes K."/>
            <person name="Justo A."/>
            <person name="Karasinski D."/>
            <person name="Kautmanova I."/>
            <person name="Kiss B."/>
            <person name="Kocsube S."/>
            <person name="Kotiranta H."/>
            <person name="LaButti K.M."/>
            <person name="Lechner B.E."/>
            <person name="Liimatainen K."/>
            <person name="Lipzen A."/>
            <person name="Lukacs Z."/>
            <person name="Mihaltcheva S."/>
            <person name="Morgado L.N."/>
            <person name="Niskanen T."/>
            <person name="Noordeloos M.E."/>
            <person name="Ohm R.A."/>
            <person name="Ortiz-Santana B."/>
            <person name="Ovrebo C."/>
            <person name="Racz N."/>
            <person name="Riley R."/>
            <person name="Savchenko A."/>
            <person name="Shiryaev A."/>
            <person name="Soop K."/>
            <person name="Spirin V."/>
            <person name="Szebenyi C."/>
            <person name="Tomsovsky M."/>
            <person name="Tulloss R.E."/>
            <person name="Uehling J."/>
            <person name="Grigoriev I.V."/>
            <person name="Vagvolgyi C."/>
            <person name="Papp T."/>
            <person name="Martin F.M."/>
            <person name="Miettinen O."/>
            <person name="Hibbett D.S."/>
            <person name="Nagy L.G."/>
        </authorList>
    </citation>
    <scope>NUCLEOTIDE SEQUENCE [LARGE SCALE GENOMIC DNA]</scope>
    <source>
        <strain evidence="3 4">FP101781</strain>
    </source>
</reference>
<feature type="signal peptide" evidence="2">
    <location>
        <begin position="1"/>
        <end position="20"/>
    </location>
</feature>
<evidence type="ECO:0008006" key="5">
    <source>
        <dbReference type="Google" id="ProtNLM"/>
    </source>
</evidence>
<evidence type="ECO:0000313" key="3">
    <source>
        <dbReference type="EMBL" id="TEB18456.1"/>
    </source>
</evidence>
<organism evidence="3 4">
    <name type="scientific">Coprinellus micaceus</name>
    <name type="common">Glistening ink-cap mushroom</name>
    <name type="synonym">Coprinus micaceus</name>
    <dbReference type="NCBI Taxonomy" id="71717"/>
    <lineage>
        <taxon>Eukaryota</taxon>
        <taxon>Fungi</taxon>
        <taxon>Dikarya</taxon>
        <taxon>Basidiomycota</taxon>
        <taxon>Agaricomycotina</taxon>
        <taxon>Agaricomycetes</taxon>
        <taxon>Agaricomycetidae</taxon>
        <taxon>Agaricales</taxon>
        <taxon>Agaricineae</taxon>
        <taxon>Psathyrellaceae</taxon>
        <taxon>Coprinellus</taxon>
    </lineage>
</organism>
<evidence type="ECO:0000256" key="2">
    <source>
        <dbReference type="SAM" id="SignalP"/>
    </source>
</evidence>
<keyword evidence="2" id="KW-0732">Signal</keyword>